<dbReference type="PROSITE" id="PS50294">
    <property type="entry name" value="WD_REPEATS_REGION"/>
    <property type="match status" value="4"/>
</dbReference>
<dbReference type="InterPro" id="IPR019775">
    <property type="entry name" value="WD40_repeat_CS"/>
</dbReference>
<dbReference type="PROSITE" id="PS50181">
    <property type="entry name" value="FBOX"/>
    <property type="match status" value="1"/>
</dbReference>
<feature type="repeat" description="WD" evidence="3">
    <location>
        <begin position="877"/>
        <end position="904"/>
    </location>
</feature>
<dbReference type="EMBL" id="QEAP01000547">
    <property type="protein sequence ID" value="TPX64416.1"/>
    <property type="molecule type" value="Genomic_DNA"/>
</dbReference>
<feature type="repeat" description="WD" evidence="3">
    <location>
        <begin position="976"/>
        <end position="1017"/>
    </location>
</feature>
<dbReference type="InterPro" id="IPR036047">
    <property type="entry name" value="F-box-like_dom_sf"/>
</dbReference>
<feature type="repeat" description="WD" evidence="3">
    <location>
        <begin position="807"/>
        <end position="846"/>
    </location>
</feature>
<dbReference type="SUPFAM" id="SSF50978">
    <property type="entry name" value="WD40 repeat-like"/>
    <property type="match status" value="1"/>
</dbReference>
<dbReference type="STRING" id="246404.A0A507EM74"/>
<organism evidence="6 7">
    <name type="scientific">Chytriomyces confervae</name>
    <dbReference type="NCBI Taxonomy" id="246404"/>
    <lineage>
        <taxon>Eukaryota</taxon>
        <taxon>Fungi</taxon>
        <taxon>Fungi incertae sedis</taxon>
        <taxon>Chytridiomycota</taxon>
        <taxon>Chytridiomycota incertae sedis</taxon>
        <taxon>Chytridiomycetes</taxon>
        <taxon>Chytridiales</taxon>
        <taxon>Chytriomycetaceae</taxon>
        <taxon>Chytriomyces</taxon>
    </lineage>
</organism>
<feature type="region of interest" description="Disordered" evidence="4">
    <location>
        <begin position="1174"/>
        <end position="1229"/>
    </location>
</feature>
<dbReference type="Pfam" id="PF00400">
    <property type="entry name" value="WD40"/>
    <property type="match status" value="6"/>
</dbReference>
<feature type="compositionally biased region" description="Gly residues" evidence="4">
    <location>
        <begin position="1390"/>
        <end position="1404"/>
    </location>
</feature>
<dbReference type="InterPro" id="IPR001810">
    <property type="entry name" value="F-box_dom"/>
</dbReference>
<evidence type="ECO:0000259" key="5">
    <source>
        <dbReference type="PROSITE" id="PS50181"/>
    </source>
</evidence>
<gene>
    <name evidence="6" type="ORF">CcCBS67573_g08423</name>
</gene>
<dbReference type="PRINTS" id="PR00320">
    <property type="entry name" value="GPROTEINBRPT"/>
</dbReference>
<proteinExistence type="predicted"/>
<dbReference type="Gene3D" id="2.130.10.10">
    <property type="entry name" value="YVTN repeat-like/Quinoprotein amine dehydrogenase"/>
    <property type="match status" value="1"/>
</dbReference>
<feature type="region of interest" description="Disordered" evidence="4">
    <location>
        <begin position="229"/>
        <end position="296"/>
    </location>
</feature>
<name>A0A507EM74_9FUNG</name>
<dbReference type="SUPFAM" id="SSF81383">
    <property type="entry name" value="F-box domain"/>
    <property type="match status" value="1"/>
</dbReference>
<evidence type="ECO:0000313" key="7">
    <source>
        <dbReference type="Proteomes" id="UP000320333"/>
    </source>
</evidence>
<dbReference type="SMART" id="SM00256">
    <property type="entry name" value="FBOX"/>
    <property type="match status" value="1"/>
</dbReference>
<dbReference type="PANTHER" id="PTHR22847">
    <property type="entry name" value="WD40 REPEAT PROTEIN"/>
    <property type="match status" value="1"/>
</dbReference>
<keyword evidence="1 3" id="KW-0853">WD repeat</keyword>
<keyword evidence="7" id="KW-1185">Reference proteome</keyword>
<sequence length="1418" mass="151133">MNKDGSDAAGHADRDPASLPTRAASFALAPHSITTTVVTTTTTKITEFPPLVLDSIPPLRSHLDVGLFPLANTPTPPALKKFCFDLNGVPARFTELDLFENDVTRLSRPVTNSKTEHVVVSSLTSPSAAHKHLQQHTLNASSAGSLSGLAERPKLSRKRDRGTAFLHPNLQQFQQQQNIDDAVDMIPLTPFPDGSANIAAVVATPVASTVVNPTDSPIASVLNQTINTSSDDLPNLPSPTMSPTASSPPPQVFVNPAGNRSNGPPSPSGHRSIESSRAMIHSPRPRPVKSISTVPTNSNSIPMPSLLTDIPAIISTFDNLPNPMQSYLLLHLLRRCSSKTLQFVSSLILPHLKSDFLGDLPTELSYQILKHLDLRTLSRIGRVCKRWNGIMEGEGAGIAVWKQRLVSAGQFDEAEVKGVIEKWVLWRRRNILNSRREKGKSVDGGDSVASVRLNSEDVVMKEAGSGITLETSVANAKSREHGGGLPPLPVPSTAPSAAAAASAAFANPPVGLKKSADSLNSTNTAFSVNPGSGSIARDVGLGFQPGSLGVAGASANEMTRVDGPGHIHHIHQHHNHAHPQDDDEGDESIVYSDSEDYYDSDMDRYLDQDYEFEEDEEEDDFDDDVDISHMGLPAAAEFDEFFNLSFGNVPEKLKAETAEWMKTVDEFASGYTAGLPPSFSSDASMAGHVRGAAGSNSGAAAHRRRFGRRLRISRVRARLRAYIEQLSKSELSRRALQVPNLYKGIYRRHHILRRNWGRGLHKTIAFPGHGTNVVTCLQFDNDKIVSGSDDQSIHIYDTNTGRLRRKLSGHDGGVWALQYWGDSLVSGSTDRTVRVWDMDTGMCTHLFEGHTSTVRCLMIIPPSPSGSQVAGETVMEPSEPLIVTGSRDASLRVWKLPNPKTDRPHVPMTAAGVVHTHPSNNTYDNSGNNPYFMHTLTGHTNSVRAIAGHGRILVSGSYDFTVRVWDLITGESIHCFRGHREKVYSVGYSHELSRAVSGSLDATVKVWCTKTGVLLQNLEGHSSLVGLLELSPEYLVSAAADQSLRIWEPTTGSCLAHLHGHTAAITCLHHDPKLNRIVSGSDGGVKLWELSSAANGACSSGASTSTNGSGPGFEFRQGRNGPEPVYGRFTRDLVSNIQGVWRVRMDERRLVCAISREGGSTWFEVLDFGENVAHGTRVEGPGDGGPEWMDGDEDDEDEDGGEDGHHHHHHHHHGVGLGNGDGHVAGSLGSLPGVGHVGNLGGGGAGAGAGGGGGVVAAGGLGDVGNGSTLSLPPPPASGFFTNFPGGMEPPRTRLRSQLTHNLRPDAMTHSSLIASLNEPGPPSTALSGLRASLRRRGSDSVLITGSGGGAGPSSLGGSMNMWTGNVSSSSSSSMSLHPAIGQMHAPQGGWMGHGGSSSQGGTNGSASNVESNRFIAE</sequence>
<feature type="region of interest" description="Disordered" evidence="4">
    <location>
        <begin position="564"/>
        <end position="588"/>
    </location>
</feature>
<dbReference type="InterPro" id="IPR036322">
    <property type="entry name" value="WD40_repeat_dom_sf"/>
</dbReference>
<evidence type="ECO:0000313" key="6">
    <source>
        <dbReference type="EMBL" id="TPX64416.1"/>
    </source>
</evidence>
<dbReference type="Gene3D" id="1.20.1280.50">
    <property type="match status" value="1"/>
</dbReference>
<protein>
    <recommendedName>
        <fullName evidence="5">F-box domain-containing protein</fullName>
    </recommendedName>
</protein>
<dbReference type="CDD" id="cd00200">
    <property type="entry name" value="WD40"/>
    <property type="match status" value="1"/>
</dbReference>
<dbReference type="InterPro" id="IPR001680">
    <property type="entry name" value="WD40_rpt"/>
</dbReference>
<reference evidence="6 7" key="1">
    <citation type="journal article" date="2019" name="Sci. Rep.">
        <title>Comparative genomics of chytrid fungi reveal insights into the obligate biotrophic and pathogenic lifestyle of Synchytrium endobioticum.</title>
        <authorList>
            <person name="van de Vossenberg B.T.L.H."/>
            <person name="Warris S."/>
            <person name="Nguyen H.D.T."/>
            <person name="van Gent-Pelzer M.P.E."/>
            <person name="Joly D.L."/>
            <person name="van de Geest H.C."/>
            <person name="Bonants P.J.M."/>
            <person name="Smith D.S."/>
            <person name="Levesque C.A."/>
            <person name="van der Lee T.A.J."/>
        </authorList>
    </citation>
    <scope>NUCLEOTIDE SEQUENCE [LARGE SCALE GENOMIC DNA]</scope>
    <source>
        <strain evidence="6 7">CBS 675.73</strain>
    </source>
</reference>
<dbReference type="PROSITE" id="PS00678">
    <property type="entry name" value="WD_REPEATS_1"/>
    <property type="match status" value="2"/>
</dbReference>
<feature type="region of interest" description="Disordered" evidence="4">
    <location>
        <begin position="1100"/>
        <end position="1121"/>
    </location>
</feature>
<evidence type="ECO:0000256" key="4">
    <source>
        <dbReference type="SAM" id="MobiDB-lite"/>
    </source>
</evidence>
<evidence type="ECO:0000256" key="3">
    <source>
        <dbReference type="PROSITE-ProRule" id="PRU00221"/>
    </source>
</evidence>
<feature type="domain" description="F-box" evidence="5">
    <location>
        <begin position="354"/>
        <end position="404"/>
    </location>
</feature>
<dbReference type="SMART" id="SM00320">
    <property type="entry name" value="WD40"/>
    <property type="match status" value="7"/>
</dbReference>
<dbReference type="InterPro" id="IPR020472">
    <property type="entry name" value="WD40_PAC1"/>
</dbReference>
<dbReference type="InterPro" id="IPR015943">
    <property type="entry name" value="WD40/YVTN_repeat-like_dom_sf"/>
</dbReference>
<feature type="repeat" description="WD" evidence="3">
    <location>
        <begin position="1018"/>
        <end position="1057"/>
    </location>
</feature>
<dbReference type="PROSITE" id="PS50082">
    <property type="entry name" value="WD_REPEATS_2"/>
    <property type="match status" value="6"/>
</dbReference>
<dbReference type="OrthoDB" id="190105at2759"/>
<dbReference type="Pfam" id="PF12937">
    <property type="entry name" value="F-box-like"/>
    <property type="match status" value="1"/>
</dbReference>
<feature type="repeat" description="WD" evidence="3">
    <location>
        <begin position="1058"/>
        <end position="1092"/>
    </location>
</feature>
<dbReference type="PANTHER" id="PTHR22847:SF741">
    <property type="entry name" value="E3 UBIQUITIN LIGASE COMPLEX SCF SUBUNIT SCONB-RELATED"/>
    <property type="match status" value="1"/>
</dbReference>
<evidence type="ECO:0000256" key="2">
    <source>
        <dbReference type="ARBA" id="ARBA00022737"/>
    </source>
</evidence>
<feature type="region of interest" description="Disordered" evidence="4">
    <location>
        <begin position="1342"/>
        <end position="1418"/>
    </location>
</feature>
<feature type="compositionally biased region" description="Acidic residues" evidence="4">
    <location>
        <begin position="1189"/>
        <end position="1201"/>
    </location>
</feature>
<keyword evidence="2" id="KW-0677">Repeat</keyword>
<dbReference type="Proteomes" id="UP000320333">
    <property type="component" value="Unassembled WGS sequence"/>
</dbReference>
<feature type="compositionally biased region" description="Basic residues" evidence="4">
    <location>
        <begin position="566"/>
        <end position="577"/>
    </location>
</feature>
<comment type="caution">
    <text evidence="6">The sequence shown here is derived from an EMBL/GenBank/DDBJ whole genome shotgun (WGS) entry which is preliminary data.</text>
</comment>
<feature type="repeat" description="WD" evidence="3">
    <location>
        <begin position="936"/>
        <end position="975"/>
    </location>
</feature>
<accession>A0A507EM74</accession>
<evidence type="ECO:0000256" key="1">
    <source>
        <dbReference type="ARBA" id="ARBA00022574"/>
    </source>
</evidence>